<feature type="transmembrane region" description="Helical" evidence="6">
    <location>
        <begin position="222"/>
        <end position="241"/>
    </location>
</feature>
<dbReference type="PANTHER" id="PTHR23427:SF2">
    <property type="entry name" value="SURFEIT LOCUS PROTEIN 1"/>
    <property type="match status" value="1"/>
</dbReference>
<comment type="subcellular location">
    <subcellularLocation>
        <location evidence="6">Cell membrane</location>
        <topology evidence="6">Multi-pass membrane protein</topology>
    </subcellularLocation>
    <subcellularLocation>
        <location evidence="1">Membrane</location>
    </subcellularLocation>
</comment>
<dbReference type="GO" id="GO:0005886">
    <property type="term" value="C:plasma membrane"/>
    <property type="evidence" value="ECO:0007669"/>
    <property type="project" value="UniProtKB-SubCell"/>
</dbReference>
<dbReference type="CDD" id="cd06662">
    <property type="entry name" value="SURF1"/>
    <property type="match status" value="1"/>
</dbReference>
<evidence type="ECO:0000313" key="8">
    <source>
        <dbReference type="Proteomes" id="UP000242469"/>
    </source>
</evidence>
<organism evidence="7 8">
    <name type="scientific">Marinobacterium iners DSM 11526</name>
    <dbReference type="NCBI Taxonomy" id="1122198"/>
    <lineage>
        <taxon>Bacteria</taxon>
        <taxon>Pseudomonadati</taxon>
        <taxon>Pseudomonadota</taxon>
        <taxon>Gammaproteobacteria</taxon>
        <taxon>Oceanospirillales</taxon>
        <taxon>Oceanospirillaceae</taxon>
        <taxon>Marinobacterium</taxon>
    </lineage>
</organism>
<evidence type="ECO:0000256" key="2">
    <source>
        <dbReference type="ARBA" id="ARBA00007165"/>
    </source>
</evidence>
<reference evidence="8" key="1">
    <citation type="submission" date="2016-10" db="EMBL/GenBank/DDBJ databases">
        <authorList>
            <person name="Varghese N."/>
            <person name="Submissions S."/>
        </authorList>
    </citation>
    <scope>NUCLEOTIDE SEQUENCE [LARGE SCALE GENOMIC DNA]</scope>
    <source>
        <strain evidence="8">DSM 11526</strain>
    </source>
</reference>
<evidence type="ECO:0000313" key="7">
    <source>
        <dbReference type="EMBL" id="SEB14195.1"/>
    </source>
</evidence>
<evidence type="ECO:0000256" key="1">
    <source>
        <dbReference type="ARBA" id="ARBA00004370"/>
    </source>
</evidence>
<protein>
    <recommendedName>
        <fullName evidence="6">SURF1-like protein</fullName>
    </recommendedName>
</protein>
<dbReference type="Proteomes" id="UP000242469">
    <property type="component" value="Unassembled WGS sequence"/>
</dbReference>
<evidence type="ECO:0000256" key="4">
    <source>
        <dbReference type="ARBA" id="ARBA00022989"/>
    </source>
</evidence>
<dbReference type="PANTHER" id="PTHR23427">
    <property type="entry name" value="SURFEIT LOCUS PROTEIN"/>
    <property type="match status" value="1"/>
</dbReference>
<dbReference type="PROSITE" id="PS50895">
    <property type="entry name" value="SURF1"/>
    <property type="match status" value="1"/>
</dbReference>
<dbReference type="EMBL" id="FNRJ01000022">
    <property type="protein sequence ID" value="SEB14195.1"/>
    <property type="molecule type" value="Genomic_DNA"/>
</dbReference>
<dbReference type="AlphaFoldDB" id="A0A1H4GXA3"/>
<keyword evidence="5 6" id="KW-0472">Membrane</keyword>
<accession>A0A1H4GXA3</accession>
<evidence type="ECO:0000256" key="3">
    <source>
        <dbReference type="ARBA" id="ARBA00022692"/>
    </source>
</evidence>
<dbReference type="InterPro" id="IPR002994">
    <property type="entry name" value="Surf1/Shy1"/>
</dbReference>
<evidence type="ECO:0000256" key="5">
    <source>
        <dbReference type="ARBA" id="ARBA00023136"/>
    </source>
</evidence>
<dbReference type="InterPro" id="IPR045214">
    <property type="entry name" value="Surf1/Surf4"/>
</dbReference>
<proteinExistence type="inferred from homology"/>
<name>A0A1H4GXA3_9GAMM</name>
<gene>
    <name evidence="7" type="ORF">SAMN02745729_1225</name>
</gene>
<sequence length="251" mass="28699">MQHGNFLMSDQPSKADSPAAFKYLRWLLALLGVPLLFGLGYWQLQRAEQKQIWLDQQAVEPMTRAATALRQLERQAWVPVRLEVELLPYRIFLLDNRTLNGRVGYEVIVPMRVDEGSLWLASLGWVEAPSHRDRLPALQLEQQRIQVDGVLAHPTGSMTLADLPAEVGWPRRIQSVDLEQIRQALEMEVEAVMLHLKTPVSDQITPRNAIHQGVSPQRHQGYAVQWFALAITLLLWLFWAARHGRRQGDGK</sequence>
<comment type="similarity">
    <text evidence="2 6">Belongs to the SURF1 family.</text>
</comment>
<keyword evidence="6" id="KW-1003">Cell membrane</keyword>
<dbReference type="STRING" id="1122198.SAMN02745729_1225"/>
<feature type="transmembrane region" description="Helical" evidence="6">
    <location>
        <begin position="23"/>
        <end position="42"/>
    </location>
</feature>
<dbReference type="Pfam" id="PF02104">
    <property type="entry name" value="SURF1"/>
    <property type="match status" value="1"/>
</dbReference>
<keyword evidence="8" id="KW-1185">Reference proteome</keyword>
<evidence type="ECO:0000256" key="6">
    <source>
        <dbReference type="RuleBase" id="RU363076"/>
    </source>
</evidence>
<keyword evidence="4 6" id="KW-1133">Transmembrane helix</keyword>
<keyword evidence="3 6" id="KW-0812">Transmembrane</keyword>
<dbReference type="OrthoDB" id="9789940at2"/>